<dbReference type="EMBL" id="BK015544">
    <property type="protein sequence ID" value="DAE12198.1"/>
    <property type="molecule type" value="Genomic_DNA"/>
</dbReference>
<name>A0A8S5PYT4_9CAUD</name>
<protein>
    <submittedName>
        <fullName evidence="1">Uncharacterized protein</fullName>
    </submittedName>
</protein>
<proteinExistence type="predicted"/>
<accession>A0A8S5PYT4</accession>
<sequence>MTYIDFYQYPRGNNDGGKLGTDVCPTITINSWPQNVFLIEEYE</sequence>
<reference evidence="1" key="1">
    <citation type="journal article" date="2021" name="Proc. Natl. Acad. Sci. U.S.A.">
        <title>A Catalog of Tens of Thousands of Viruses from Human Metagenomes Reveals Hidden Associations with Chronic Diseases.</title>
        <authorList>
            <person name="Tisza M.J."/>
            <person name="Buck C.B."/>
        </authorList>
    </citation>
    <scope>NUCLEOTIDE SEQUENCE</scope>
    <source>
        <strain evidence="1">CtMOb8</strain>
    </source>
</reference>
<organism evidence="1">
    <name type="scientific">Siphoviridae sp. ctMOb8</name>
    <dbReference type="NCBI Taxonomy" id="2825460"/>
    <lineage>
        <taxon>Viruses</taxon>
        <taxon>Duplodnaviria</taxon>
        <taxon>Heunggongvirae</taxon>
        <taxon>Uroviricota</taxon>
        <taxon>Caudoviricetes</taxon>
    </lineage>
</organism>
<evidence type="ECO:0000313" key="1">
    <source>
        <dbReference type="EMBL" id="DAE12198.1"/>
    </source>
</evidence>